<accession>A0A1H5PBZ4</accession>
<reference evidence="1 2" key="1">
    <citation type="submission" date="2016-10" db="EMBL/GenBank/DDBJ databases">
        <authorList>
            <person name="de Groot N.N."/>
        </authorList>
    </citation>
    <scope>NUCLEOTIDE SEQUENCE [LARGE SCALE GENOMIC DNA]</scope>
    <source>
        <strain evidence="1 2">DSM 22274</strain>
    </source>
</reference>
<dbReference type="AlphaFoldDB" id="A0A1H5PBZ4"/>
<evidence type="ECO:0000313" key="2">
    <source>
        <dbReference type="Proteomes" id="UP000182725"/>
    </source>
</evidence>
<organism evidence="1 2">
    <name type="scientific">Arthrobacter alpinus</name>
    <dbReference type="NCBI Taxonomy" id="656366"/>
    <lineage>
        <taxon>Bacteria</taxon>
        <taxon>Bacillati</taxon>
        <taxon>Actinomycetota</taxon>
        <taxon>Actinomycetes</taxon>
        <taxon>Micrococcales</taxon>
        <taxon>Micrococcaceae</taxon>
        <taxon>Arthrobacter</taxon>
    </lineage>
</organism>
<dbReference type="RefSeq" id="WP_074713473.1">
    <property type="nucleotide sequence ID" value="NZ_FNTV01000002.1"/>
</dbReference>
<name>A0A1H5PBZ4_9MICC</name>
<dbReference type="EMBL" id="FNTV01000002">
    <property type="protein sequence ID" value="SEF10591.1"/>
    <property type="molecule type" value="Genomic_DNA"/>
</dbReference>
<dbReference type="Proteomes" id="UP000182725">
    <property type="component" value="Unassembled WGS sequence"/>
</dbReference>
<proteinExistence type="predicted"/>
<evidence type="ECO:0000313" key="1">
    <source>
        <dbReference type="EMBL" id="SEF10591.1"/>
    </source>
</evidence>
<protein>
    <submittedName>
        <fullName evidence="1">Uncharacterized protein</fullName>
    </submittedName>
</protein>
<gene>
    <name evidence="1" type="ORF">SAMN04489740_4008</name>
</gene>
<sequence>MEVWELAASDKYAIASEVFGNTSLMNDSEKFASAIRSQWDMEGVIEHWLDGFRGETFVQGAEVEGHGSLDFADFKRRGLVFL</sequence>